<dbReference type="PANTHER" id="PTHR46246:SF1">
    <property type="entry name" value="GUANOSINE-3',5'-BIS(DIPHOSPHATE) 3'-PYROPHOSPHOHYDROLASE MESH1"/>
    <property type="match status" value="1"/>
</dbReference>
<dbReference type="Pfam" id="PF13328">
    <property type="entry name" value="HD_4"/>
    <property type="match status" value="1"/>
</dbReference>
<dbReference type="RefSeq" id="WP_176029948.1">
    <property type="nucleotide sequence ID" value="NZ_JBHSJV010000001.1"/>
</dbReference>
<dbReference type="PANTHER" id="PTHR46246">
    <property type="entry name" value="GUANOSINE-3',5'-BIS(DIPHOSPHATE) 3'-PYROPHOSPHOHYDROLASE MESH1"/>
    <property type="match status" value="1"/>
</dbReference>
<sequence length="177" mass="20120">MTNELYQKAIKFAGEKHATQKIPGSEANYLVHISNVAMEILMAYSAQKNFNIDLAIQAAILHDVIEDTDTTYEEVKKNFGGSVADAVLALTKNVSLPDKRDQMKDSLSRINKLSKEVGMVKLADRITNLQSPPPHWKKEKIQAYHEEAKLIADTLTEKNTYLMTRLLERIEAYHQYL</sequence>
<dbReference type="Proteomes" id="UP001597459">
    <property type="component" value="Unassembled WGS sequence"/>
</dbReference>
<organism evidence="1 2">
    <name type="scientific">Aquimarina hainanensis</name>
    <dbReference type="NCBI Taxonomy" id="1578017"/>
    <lineage>
        <taxon>Bacteria</taxon>
        <taxon>Pseudomonadati</taxon>
        <taxon>Bacteroidota</taxon>
        <taxon>Flavobacteriia</taxon>
        <taxon>Flavobacteriales</taxon>
        <taxon>Flavobacteriaceae</taxon>
        <taxon>Aquimarina</taxon>
    </lineage>
</organism>
<dbReference type="InterPro" id="IPR003607">
    <property type="entry name" value="HD/PDEase_dom"/>
</dbReference>
<keyword evidence="2" id="KW-1185">Reference proteome</keyword>
<dbReference type="InterPro" id="IPR052194">
    <property type="entry name" value="MESH1"/>
</dbReference>
<comment type="caution">
    <text evidence="1">The sequence shown here is derived from an EMBL/GenBank/DDBJ whole genome shotgun (WGS) entry which is preliminary data.</text>
</comment>
<dbReference type="SUPFAM" id="SSF109604">
    <property type="entry name" value="HD-domain/PDEase-like"/>
    <property type="match status" value="1"/>
</dbReference>
<accession>A0ABW5NCV2</accession>
<gene>
    <name evidence="1" type="ORF">ACFSTE_19745</name>
</gene>
<dbReference type="CDD" id="cd00077">
    <property type="entry name" value="HDc"/>
    <property type="match status" value="1"/>
</dbReference>
<evidence type="ECO:0000313" key="1">
    <source>
        <dbReference type="EMBL" id="MFD2593081.1"/>
    </source>
</evidence>
<evidence type="ECO:0000313" key="2">
    <source>
        <dbReference type="Proteomes" id="UP001597459"/>
    </source>
</evidence>
<proteinExistence type="predicted"/>
<name>A0ABW5NCV2_9FLAO</name>
<dbReference type="EMBL" id="JBHULX010000039">
    <property type="protein sequence ID" value="MFD2593081.1"/>
    <property type="molecule type" value="Genomic_DNA"/>
</dbReference>
<reference evidence="2" key="1">
    <citation type="journal article" date="2019" name="Int. J. Syst. Evol. Microbiol.">
        <title>The Global Catalogue of Microorganisms (GCM) 10K type strain sequencing project: providing services to taxonomists for standard genome sequencing and annotation.</title>
        <authorList>
            <consortium name="The Broad Institute Genomics Platform"/>
            <consortium name="The Broad Institute Genome Sequencing Center for Infectious Disease"/>
            <person name="Wu L."/>
            <person name="Ma J."/>
        </authorList>
    </citation>
    <scope>NUCLEOTIDE SEQUENCE [LARGE SCALE GENOMIC DNA]</scope>
    <source>
        <strain evidence="2">KCTC 42423</strain>
    </source>
</reference>
<dbReference type="Gene3D" id="1.10.3210.10">
    <property type="entry name" value="Hypothetical protein af1432"/>
    <property type="match status" value="1"/>
</dbReference>
<protein>
    <submittedName>
        <fullName evidence="1">HD domain-containing protein</fullName>
    </submittedName>
</protein>